<dbReference type="Pfam" id="PF07690">
    <property type="entry name" value="MFS_1"/>
    <property type="match status" value="1"/>
</dbReference>
<dbReference type="PROSITE" id="PS50850">
    <property type="entry name" value="MFS"/>
    <property type="match status" value="1"/>
</dbReference>
<evidence type="ECO:0000256" key="5">
    <source>
        <dbReference type="ARBA" id="ARBA00023136"/>
    </source>
</evidence>
<evidence type="ECO:0000256" key="6">
    <source>
        <dbReference type="SAM" id="Phobius"/>
    </source>
</evidence>
<dbReference type="RefSeq" id="WP_087649227.1">
    <property type="nucleotide sequence ID" value="NZ_FCON02000166.1"/>
</dbReference>
<comment type="caution">
    <text evidence="8">The sequence shown here is derived from an EMBL/GenBank/DDBJ whole genome shotgun (WGS) entry which is preliminary data.</text>
</comment>
<evidence type="ECO:0000313" key="9">
    <source>
        <dbReference type="Proteomes" id="UP000054770"/>
    </source>
</evidence>
<evidence type="ECO:0000256" key="4">
    <source>
        <dbReference type="ARBA" id="ARBA00022989"/>
    </source>
</evidence>
<dbReference type="EMBL" id="FCON02000166">
    <property type="protein sequence ID" value="SAL84692.1"/>
    <property type="molecule type" value="Genomic_DNA"/>
</dbReference>
<dbReference type="InterPro" id="IPR020846">
    <property type="entry name" value="MFS_dom"/>
</dbReference>
<evidence type="ECO:0000256" key="3">
    <source>
        <dbReference type="ARBA" id="ARBA00022692"/>
    </source>
</evidence>
<evidence type="ECO:0000259" key="7">
    <source>
        <dbReference type="PROSITE" id="PS50850"/>
    </source>
</evidence>
<dbReference type="Proteomes" id="UP000054770">
    <property type="component" value="Unassembled WGS sequence"/>
</dbReference>
<feature type="transmembrane region" description="Helical" evidence="6">
    <location>
        <begin position="275"/>
        <end position="293"/>
    </location>
</feature>
<sequence length="446" mass="47229">MNLYSPEHQAGERDDYLVSRPRAWFAFAMTFALMLFDYIDRQVIVSLFPHLKLAWSLSDKQLGALVSIISIVVALGGLPVALLADRFSRVKSIFVMASLWSLASISCMFASSYGAMFAARAMVGVGETGYGSVGGALLATLFPRRLRATLQGGLLAAASLGSVLGVLVGAEVAKYWGWRAAFGVVGVPGLVLAVLYLLVSDYKTVALTPRSERARSSPLATVRQVVGTILGSATIWWTCLGAAFQLIVISTIWSWLPSYFMRFHGIAPDRAAREAALVVLCGAIGGIVWGNLADRLGARGHTRKLVMVASLAVVTFVVFLTAFTVAASSPHQFLLIAFGGFLMTCTLAPSAGVIFDVVHPGARATGASILSLFQNLFGLAVGPVLGGWFSDMWGLQTALAIMPAFGIVAAMCFLLAQRTYESDVARVLGVHVDAAASDVPPTAVSA</sequence>
<feature type="transmembrane region" description="Helical" evidence="6">
    <location>
        <begin position="121"/>
        <end position="142"/>
    </location>
</feature>
<dbReference type="OrthoDB" id="7002695at2"/>
<keyword evidence="3 6" id="KW-0812">Transmembrane</keyword>
<comment type="subcellular location">
    <subcellularLocation>
        <location evidence="1">Membrane</location>
        <topology evidence="1">Multi-pass membrane protein</topology>
    </subcellularLocation>
</comment>
<evidence type="ECO:0000256" key="1">
    <source>
        <dbReference type="ARBA" id="ARBA00004141"/>
    </source>
</evidence>
<feature type="transmembrane region" description="Helical" evidence="6">
    <location>
        <begin position="21"/>
        <end position="39"/>
    </location>
</feature>
<reference evidence="8" key="1">
    <citation type="submission" date="2016-01" db="EMBL/GenBank/DDBJ databases">
        <authorList>
            <person name="Peeters C."/>
        </authorList>
    </citation>
    <scope>NUCLEOTIDE SEQUENCE [LARGE SCALE GENOMIC DNA]</scope>
    <source>
        <strain evidence="8">LMG 22940</strain>
    </source>
</reference>
<keyword evidence="5 6" id="KW-0472">Membrane</keyword>
<keyword evidence="4 6" id="KW-1133">Transmembrane helix</keyword>
<dbReference type="PANTHER" id="PTHR23505">
    <property type="entry name" value="SPINSTER"/>
    <property type="match status" value="1"/>
</dbReference>
<gene>
    <name evidence="8" type="ORF">AWB68_07405</name>
</gene>
<dbReference type="PANTHER" id="PTHR23505:SF79">
    <property type="entry name" value="PROTEIN SPINSTER"/>
    <property type="match status" value="1"/>
</dbReference>
<feature type="transmembrane region" description="Helical" evidence="6">
    <location>
        <begin position="176"/>
        <end position="199"/>
    </location>
</feature>
<dbReference type="AlphaFoldDB" id="A0A158KU70"/>
<dbReference type="GO" id="GO:0022857">
    <property type="term" value="F:transmembrane transporter activity"/>
    <property type="evidence" value="ECO:0007669"/>
    <property type="project" value="InterPro"/>
</dbReference>
<dbReference type="InterPro" id="IPR044770">
    <property type="entry name" value="MFS_spinster-like"/>
</dbReference>
<dbReference type="Gene3D" id="1.20.1250.20">
    <property type="entry name" value="MFS general substrate transporter like domains"/>
    <property type="match status" value="2"/>
</dbReference>
<feature type="transmembrane region" description="Helical" evidence="6">
    <location>
        <begin position="233"/>
        <end position="255"/>
    </location>
</feature>
<feature type="transmembrane region" description="Helical" evidence="6">
    <location>
        <begin position="62"/>
        <end position="84"/>
    </location>
</feature>
<protein>
    <submittedName>
        <fullName evidence="8">Transport protein</fullName>
    </submittedName>
</protein>
<feature type="transmembrane region" description="Helical" evidence="6">
    <location>
        <begin position="367"/>
        <end position="389"/>
    </location>
</feature>
<feature type="transmembrane region" description="Helical" evidence="6">
    <location>
        <begin position="395"/>
        <end position="416"/>
    </location>
</feature>
<dbReference type="GO" id="GO:0016020">
    <property type="term" value="C:membrane"/>
    <property type="evidence" value="ECO:0007669"/>
    <property type="project" value="UniProtKB-SubCell"/>
</dbReference>
<name>A0A158KU70_9BURK</name>
<proteinExistence type="predicted"/>
<feature type="transmembrane region" description="Helical" evidence="6">
    <location>
        <begin position="154"/>
        <end position="170"/>
    </location>
</feature>
<evidence type="ECO:0000256" key="2">
    <source>
        <dbReference type="ARBA" id="ARBA00022448"/>
    </source>
</evidence>
<feature type="domain" description="Major facilitator superfamily (MFS) profile" evidence="7">
    <location>
        <begin position="26"/>
        <end position="421"/>
    </location>
</feature>
<keyword evidence="9" id="KW-1185">Reference proteome</keyword>
<feature type="transmembrane region" description="Helical" evidence="6">
    <location>
        <begin position="93"/>
        <end position="115"/>
    </location>
</feature>
<dbReference type="SUPFAM" id="SSF103473">
    <property type="entry name" value="MFS general substrate transporter"/>
    <property type="match status" value="1"/>
</dbReference>
<dbReference type="InterPro" id="IPR011701">
    <property type="entry name" value="MFS"/>
</dbReference>
<dbReference type="InterPro" id="IPR036259">
    <property type="entry name" value="MFS_trans_sf"/>
</dbReference>
<feature type="transmembrane region" description="Helical" evidence="6">
    <location>
        <begin position="305"/>
        <end position="327"/>
    </location>
</feature>
<evidence type="ECO:0000313" key="8">
    <source>
        <dbReference type="EMBL" id="SAL84692.1"/>
    </source>
</evidence>
<organism evidence="8 9">
    <name type="scientific">Caballeronia choica</name>
    <dbReference type="NCBI Taxonomy" id="326476"/>
    <lineage>
        <taxon>Bacteria</taxon>
        <taxon>Pseudomonadati</taxon>
        <taxon>Pseudomonadota</taxon>
        <taxon>Betaproteobacteria</taxon>
        <taxon>Burkholderiales</taxon>
        <taxon>Burkholderiaceae</taxon>
        <taxon>Caballeronia</taxon>
    </lineage>
</organism>
<accession>A0A158KU70</accession>
<feature type="transmembrane region" description="Helical" evidence="6">
    <location>
        <begin position="333"/>
        <end position="355"/>
    </location>
</feature>
<keyword evidence="2" id="KW-0813">Transport</keyword>